<dbReference type="PANTHER" id="PTHR42781">
    <property type="entry name" value="SPERMIDINE/PUTRESCINE IMPORT ATP-BINDING PROTEIN POTA"/>
    <property type="match status" value="1"/>
</dbReference>
<protein>
    <submittedName>
        <fullName evidence="6">Putative spermidine/putrescine transport system ATP-binding protein</fullName>
    </submittedName>
</protein>
<proteinExistence type="predicted"/>
<dbReference type="SUPFAM" id="SSF50331">
    <property type="entry name" value="MOP-like"/>
    <property type="match status" value="1"/>
</dbReference>
<dbReference type="Pfam" id="PF00005">
    <property type="entry name" value="ABC_tran"/>
    <property type="match status" value="1"/>
</dbReference>
<evidence type="ECO:0000256" key="2">
    <source>
        <dbReference type="ARBA" id="ARBA00022475"/>
    </source>
</evidence>
<dbReference type="RefSeq" id="WP_114803410.1">
    <property type="nucleotide sequence ID" value="NZ_QQAV01000006.1"/>
</dbReference>
<dbReference type="FunFam" id="3.40.50.300:FF:000425">
    <property type="entry name" value="Probable ABC transporter, ATP-binding subunit"/>
    <property type="match status" value="1"/>
</dbReference>
<evidence type="ECO:0000256" key="1">
    <source>
        <dbReference type="ARBA" id="ARBA00022448"/>
    </source>
</evidence>
<dbReference type="GO" id="GO:0016887">
    <property type="term" value="F:ATP hydrolysis activity"/>
    <property type="evidence" value="ECO:0007669"/>
    <property type="project" value="InterPro"/>
</dbReference>
<name>A0A370FHD1_9BURK</name>
<reference evidence="6 7" key="1">
    <citation type="submission" date="2018-07" db="EMBL/GenBank/DDBJ databases">
        <title>Genomic Encyclopedia of Type Strains, Phase IV (KMG-IV): sequencing the most valuable type-strain genomes for metagenomic binning, comparative biology and taxonomic classification.</title>
        <authorList>
            <person name="Goeker M."/>
        </authorList>
    </citation>
    <scope>NUCLEOTIDE SEQUENCE [LARGE SCALE GENOMIC DNA]</scope>
    <source>
        <strain evidence="6 7">DSM 21352</strain>
    </source>
</reference>
<comment type="caution">
    <text evidence="6">The sequence shown here is derived from an EMBL/GenBank/DDBJ whole genome shotgun (WGS) entry which is preliminary data.</text>
</comment>
<evidence type="ECO:0000313" key="6">
    <source>
        <dbReference type="EMBL" id="RDI23328.1"/>
    </source>
</evidence>
<dbReference type="PROSITE" id="PS00211">
    <property type="entry name" value="ABC_TRANSPORTER_1"/>
    <property type="match status" value="1"/>
</dbReference>
<dbReference type="InterPro" id="IPR003439">
    <property type="entry name" value="ABC_transporter-like_ATP-bd"/>
</dbReference>
<evidence type="ECO:0000313" key="7">
    <source>
        <dbReference type="Proteomes" id="UP000255265"/>
    </source>
</evidence>
<keyword evidence="2" id="KW-1003">Cell membrane</keyword>
<dbReference type="InterPro" id="IPR050093">
    <property type="entry name" value="ABC_SmlMolc_Importer"/>
</dbReference>
<evidence type="ECO:0000256" key="4">
    <source>
        <dbReference type="ARBA" id="ARBA00022840"/>
    </source>
</evidence>
<keyword evidence="1" id="KW-0813">Transport</keyword>
<dbReference type="InterPro" id="IPR017871">
    <property type="entry name" value="ABC_transporter-like_CS"/>
</dbReference>
<accession>A0A370FHD1</accession>
<gene>
    <name evidence="6" type="ORF">DFR41_10630</name>
</gene>
<dbReference type="PANTHER" id="PTHR42781:SF4">
    <property type="entry name" value="SPERMIDINE_PUTRESCINE IMPORT ATP-BINDING PROTEIN POTA"/>
    <property type="match status" value="1"/>
</dbReference>
<dbReference type="Gene3D" id="2.40.50.140">
    <property type="entry name" value="Nucleic acid-binding proteins"/>
    <property type="match status" value="1"/>
</dbReference>
<dbReference type="Proteomes" id="UP000255265">
    <property type="component" value="Unassembled WGS sequence"/>
</dbReference>
<dbReference type="GO" id="GO:0043190">
    <property type="term" value="C:ATP-binding cassette (ABC) transporter complex"/>
    <property type="evidence" value="ECO:0007669"/>
    <property type="project" value="InterPro"/>
</dbReference>
<dbReference type="InterPro" id="IPR012340">
    <property type="entry name" value="NA-bd_OB-fold"/>
</dbReference>
<dbReference type="InterPro" id="IPR013611">
    <property type="entry name" value="Transp-assoc_OB_typ2"/>
</dbReference>
<dbReference type="OrthoDB" id="5298774at2"/>
<dbReference type="Gene3D" id="3.40.50.300">
    <property type="entry name" value="P-loop containing nucleotide triphosphate hydrolases"/>
    <property type="match status" value="1"/>
</dbReference>
<dbReference type="Gene3D" id="2.40.50.100">
    <property type="match status" value="1"/>
</dbReference>
<evidence type="ECO:0000259" key="5">
    <source>
        <dbReference type="PROSITE" id="PS50893"/>
    </source>
</evidence>
<evidence type="ECO:0000256" key="3">
    <source>
        <dbReference type="ARBA" id="ARBA00022741"/>
    </source>
</evidence>
<dbReference type="GO" id="GO:0005524">
    <property type="term" value="F:ATP binding"/>
    <property type="evidence" value="ECO:0007669"/>
    <property type="project" value="UniProtKB-KW"/>
</dbReference>
<dbReference type="GO" id="GO:0022857">
    <property type="term" value="F:transmembrane transporter activity"/>
    <property type="evidence" value="ECO:0007669"/>
    <property type="project" value="InterPro"/>
</dbReference>
<keyword evidence="7" id="KW-1185">Reference proteome</keyword>
<sequence length="363" mass="38537">MPSSPATAATAVELDQIHHTYAGSVAVESVSLQIRPGELVALLGPSGCGKTTLLRIVAGLMRQSGGQVRIGGEVVDALPTNERGAGIVFQNYALFPHMTVLANVAYGLRARGVAAAEARATAERMLEMVQMSRFAQRHPRELSGGQQQRVALARTLAVQPRVLLLDEPFAALDKNLRLDMQIEIRRIQRELGITTILVTHDQEEAMSMADRIAVMHAGRVEQFDTPEAIYDRPASLFVATFIGTANLLPGRLAREGEAGFAVDCDGGGRLPLAEAQPCSRVGAVVLAARPEHLALGAPAADALPATVEMVLPLGPSLVYELRLPGGTTAKVTQPRTAEQPRFEAGQAVGLRLRQGSPASVFAG</sequence>
<dbReference type="SUPFAM" id="SSF52540">
    <property type="entry name" value="P-loop containing nucleoside triphosphate hydrolases"/>
    <property type="match status" value="1"/>
</dbReference>
<dbReference type="SMART" id="SM00382">
    <property type="entry name" value="AAA"/>
    <property type="match status" value="1"/>
</dbReference>
<keyword evidence="3" id="KW-0547">Nucleotide-binding</keyword>
<dbReference type="EMBL" id="QQAV01000006">
    <property type="protein sequence ID" value="RDI23328.1"/>
    <property type="molecule type" value="Genomic_DNA"/>
</dbReference>
<dbReference type="InterPro" id="IPR027417">
    <property type="entry name" value="P-loop_NTPase"/>
</dbReference>
<keyword evidence="4 6" id="KW-0067">ATP-binding</keyword>
<organism evidence="6 7">
    <name type="scientific">Pseudacidovorax intermedius</name>
    <dbReference type="NCBI Taxonomy" id="433924"/>
    <lineage>
        <taxon>Bacteria</taxon>
        <taxon>Pseudomonadati</taxon>
        <taxon>Pseudomonadota</taxon>
        <taxon>Betaproteobacteria</taxon>
        <taxon>Burkholderiales</taxon>
        <taxon>Comamonadaceae</taxon>
        <taxon>Pseudacidovorax</taxon>
    </lineage>
</organism>
<dbReference type="GO" id="GO:0015697">
    <property type="term" value="P:quaternary ammonium group transport"/>
    <property type="evidence" value="ECO:0007669"/>
    <property type="project" value="UniProtKB-ARBA"/>
</dbReference>
<dbReference type="AlphaFoldDB" id="A0A370FHD1"/>
<dbReference type="InterPro" id="IPR003593">
    <property type="entry name" value="AAA+_ATPase"/>
</dbReference>
<feature type="domain" description="ABC transporter" evidence="5">
    <location>
        <begin position="12"/>
        <end position="242"/>
    </location>
</feature>
<keyword evidence="2" id="KW-0472">Membrane</keyword>
<dbReference type="PROSITE" id="PS50893">
    <property type="entry name" value="ABC_TRANSPORTER_2"/>
    <property type="match status" value="1"/>
</dbReference>
<dbReference type="InterPro" id="IPR008995">
    <property type="entry name" value="Mo/tungstate-bd_C_term_dom"/>
</dbReference>
<dbReference type="Pfam" id="PF08402">
    <property type="entry name" value="TOBE_2"/>
    <property type="match status" value="1"/>
</dbReference>